<keyword evidence="9" id="KW-1185">Reference proteome</keyword>
<protein>
    <recommendedName>
        <fullName evidence="10">Transmembrane and coiled-coil domain-containing protein 4</fullName>
    </recommendedName>
</protein>
<dbReference type="Gene3D" id="3.40.50.1820">
    <property type="entry name" value="alpha/beta hydrolase"/>
    <property type="match status" value="1"/>
</dbReference>
<dbReference type="InterPro" id="IPR029058">
    <property type="entry name" value="AB_hydrolase_fold"/>
</dbReference>
<evidence type="ECO:0000313" key="8">
    <source>
        <dbReference type="EMBL" id="KAJ8772778.1"/>
    </source>
</evidence>
<dbReference type="EMBL" id="JAIWQS010000002">
    <property type="protein sequence ID" value="KAJ8772778.1"/>
    <property type="molecule type" value="Genomic_DNA"/>
</dbReference>
<evidence type="ECO:0000313" key="9">
    <source>
        <dbReference type="Proteomes" id="UP001159364"/>
    </source>
</evidence>
<comment type="subcellular location">
    <subcellularLocation>
        <location evidence="1">Membrane</location>
        <topology evidence="1">Multi-pass membrane protein</topology>
    </subcellularLocation>
</comment>
<sequence>MEGSILTPTQKYAAASLFALALHQSQIHLTQPSKSLPSLDKEPVGDGATIGKTVSVSDNPNLWIHESSGLLLPVFRLLGVDDKAWDGLKETAGSSTQVRHHAGALLTLLSEAGESEKSCSERKDKERALSKTVDATALNMEGVSDSSEGIESHDEKSPNGSGHRTSMKSLEEGNRLSYERKVTVLYELLAACVAETDKGGSKSSQSGKGYDARHRVALRLLAAWLDINWTELEAMEILVACSLMDSEKEKDGIDDKDVPSESTWDKMKRGGTVGVAALTGGTLMAVSGGLAAPAITQGLMIVAPALATITTSFYGSVAVAASFGVAGAGLVGTKMARRIGGMEEFEFIEIGDNHKQGRLAVGIMVPGLVLENEDPIKPWEGHMNNLERYLLQWETKNLIVLTTAIQEWLTSKFALQLVKEGAMVAVLSALLSTLALPASLVTASDLIDSKWAIAIDRSDKAGKMLAEVLLKGYQGNRPVTLVGFSLGARVIFRCLQCLAETKGDNGGLVERVVLLGAPVPIKGEKWEDVRQLVPGRFINAYSTSDWTLGITFRASLFSEGLAGIQPVIVPGVENVDITEHIDGHSSYLWKTKHILEKLEIENFYPVLRMPNIIVQEQKIRT</sequence>
<gene>
    <name evidence="8" type="ORF">K2173_027955</name>
</gene>
<comment type="caution">
    <text evidence="8">The sequence shown here is derived from an EMBL/GenBank/DDBJ whole genome shotgun (WGS) entry which is preliminary data.</text>
</comment>
<feature type="compositionally biased region" description="Polar residues" evidence="6">
    <location>
        <begin position="158"/>
        <end position="168"/>
    </location>
</feature>
<evidence type="ECO:0000256" key="1">
    <source>
        <dbReference type="ARBA" id="ARBA00004141"/>
    </source>
</evidence>
<keyword evidence="3 7" id="KW-0812">Transmembrane</keyword>
<keyword evidence="5 7" id="KW-0472">Membrane</keyword>
<name>A0AAV8U342_9ROSI</name>
<evidence type="ECO:0000256" key="5">
    <source>
        <dbReference type="ARBA" id="ARBA00023136"/>
    </source>
</evidence>
<organism evidence="8 9">
    <name type="scientific">Erythroxylum novogranatense</name>
    <dbReference type="NCBI Taxonomy" id="1862640"/>
    <lineage>
        <taxon>Eukaryota</taxon>
        <taxon>Viridiplantae</taxon>
        <taxon>Streptophyta</taxon>
        <taxon>Embryophyta</taxon>
        <taxon>Tracheophyta</taxon>
        <taxon>Spermatophyta</taxon>
        <taxon>Magnoliopsida</taxon>
        <taxon>eudicotyledons</taxon>
        <taxon>Gunneridae</taxon>
        <taxon>Pentapetalae</taxon>
        <taxon>rosids</taxon>
        <taxon>fabids</taxon>
        <taxon>Malpighiales</taxon>
        <taxon>Erythroxylaceae</taxon>
        <taxon>Erythroxylum</taxon>
    </lineage>
</organism>
<keyword evidence="4 7" id="KW-1133">Transmembrane helix</keyword>
<dbReference type="PANTHER" id="PTHR17920">
    <property type="entry name" value="TRANSMEMBRANE AND COILED-COIL DOMAIN-CONTAINING PROTEIN 4 TMCO4"/>
    <property type="match status" value="1"/>
</dbReference>
<evidence type="ECO:0008006" key="10">
    <source>
        <dbReference type="Google" id="ProtNLM"/>
    </source>
</evidence>
<dbReference type="Proteomes" id="UP001159364">
    <property type="component" value="Linkage Group LG02"/>
</dbReference>
<dbReference type="InterPro" id="IPR007941">
    <property type="entry name" value="DUF726"/>
</dbReference>
<dbReference type="GO" id="GO:0016020">
    <property type="term" value="C:membrane"/>
    <property type="evidence" value="ECO:0007669"/>
    <property type="project" value="UniProtKB-SubCell"/>
</dbReference>
<reference evidence="8 9" key="1">
    <citation type="submission" date="2021-09" db="EMBL/GenBank/DDBJ databases">
        <title>Genomic insights and catalytic innovation underlie evolution of tropane alkaloids biosynthesis.</title>
        <authorList>
            <person name="Wang Y.-J."/>
            <person name="Tian T."/>
            <person name="Huang J.-P."/>
            <person name="Huang S.-X."/>
        </authorList>
    </citation>
    <scope>NUCLEOTIDE SEQUENCE [LARGE SCALE GENOMIC DNA]</scope>
    <source>
        <strain evidence="8">KIB-2018</strain>
        <tissue evidence="8">Leaf</tissue>
    </source>
</reference>
<feature type="region of interest" description="Disordered" evidence="6">
    <location>
        <begin position="138"/>
        <end position="172"/>
    </location>
</feature>
<dbReference type="Pfam" id="PF05277">
    <property type="entry name" value="DUF726"/>
    <property type="match status" value="1"/>
</dbReference>
<feature type="transmembrane region" description="Helical" evidence="7">
    <location>
        <begin position="421"/>
        <end position="440"/>
    </location>
</feature>
<evidence type="ECO:0000256" key="2">
    <source>
        <dbReference type="ARBA" id="ARBA00009824"/>
    </source>
</evidence>
<accession>A0AAV8U342</accession>
<comment type="similarity">
    <text evidence="2">Belongs to the TMCO4 family.</text>
</comment>
<evidence type="ECO:0000256" key="6">
    <source>
        <dbReference type="SAM" id="MobiDB-lite"/>
    </source>
</evidence>
<dbReference type="PANTHER" id="PTHR17920:SF24">
    <property type="entry name" value="ALPHA_BETA HYDROLASE-RELATED"/>
    <property type="match status" value="1"/>
</dbReference>
<dbReference type="AlphaFoldDB" id="A0AAV8U342"/>
<evidence type="ECO:0000256" key="7">
    <source>
        <dbReference type="SAM" id="Phobius"/>
    </source>
</evidence>
<feature type="transmembrane region" description="Helical" evidence="7">
    <location>
        <begin position="301"/>
        <end position="332"/>
    </location>
</feature>
<evidence type="ECO:0000256" key="4">
    <source>
        <dbReference type="ARBA" id="ARBA00022989"/>
    </source>
</evidence>
<feature type="transmembrane region" description="Helical" evidence="7">
    <location>
        <begin position="273"/>
        <end position="295"/>
    </location>
</feature>
<proteinExistence type="inferred from homology"/>
<evidence type="ECO:0000256" key="3">
    <source>
        <dbReference type="ARBA" id="ARBA00022692"/>
    </source>
</evidence>
<dbReference type="SUPFAM" id="SSF53474">
    <property type="entry name" value="alpha/beta-Hydrolases"/>
    <property type="match status" value="1"/>
</dbReference>